<protein>
    <submittedName>
        <fullName evidence="3">Selenium metabolism protein YedF</fullName>
    </submittedName>
</protein>
<dbReference type="Pfam" id="PF02635">
    <property type="entry name" value="DsrE"/>
    <property type="match status" value="1"/>
</dbReference>
<dbReference type="AlphaFoldDB" id="A0A521ACT0"/>
<dbReference type="RefSeq" id="WP_142933383.1">
    <property type="nucleotide sequence ID" value="NZ_FXTM01000001.1"/>
</dbReference>
<keyword evidence="4" id="KW-1185">Reference proteome</keyword>
<dbReference type="InterPro" id="IPR036868">
    <property type="entry name" value="TusA-like_sf"/>
</dbReference>
<evidence type="ECO:0000313" key="3">
    <source>
        <dbReference type="EMBL" id="SMO32634.1"/>
    </source>
</evidence>
<dbReference type="Gene3D" id="3.40.1260.10">
    <property type="entry name" value="DsrEFH-like"/>
    <property type="match status" value="1"/>
</dbReference>
<dbReference type="Gene3D" id="3.30.110.40">
    <property type="entry name" value="TusA-like domain"/>
    <property type="match status" value="1"/>
</dbReference>
<dbReference type="InterPro" id="IPR019870">
    <property type="entry name" value="Se_metab_YedF"/>
</dbReference>
<dbReference type="PANTHER" id="PTHR33279:SF6">
    <property type="entry name" value="SULFUR CARRIER PROTEIN YEDF-RELATED"/>
    <property type="match status" value="1"/>
</dbReference>
<dbReference type="Proteomes" id="UP000317315">
    <property type="component" value="Unassembled WGS sequence"/>
</dbReference>
<gene>
    <name evidence="3" type="ORF">SAMN06269117_10163</name>
</gene>
<name>A0A521ACT0_9BACT</name>
<dbReference type="OrthoDB" id="9801500at2"/>
<reference evidence="3 4" key="1">
    <citation type="submission" date="2017-05" db="EMBL/GenBank/DDBJ databases">
        <authorList>
            <person name="Varghese N."/>
            <person name="Submissions S."/>
        </authorList>
    </citation>
    <scope>NUCLEOTIDE SEQUENCE [LARGE SCALE GENOMIC DNA]</scope>
    <source>
        <strain evidence="3 4">DSM 16304</strain>
    </source>
</reference>
<dbReference type="SUPFAM" id="SSF75169">
    <property type="entry name" value="DsrEFH-like"/>
    <property type="match status" value="1"/>
</dbReference>
<dbReference type="PROSITE" id="PS01148">
    <property type="entry name" value="UPF0033"/>
    <property type="match status" value="1"/>
</dbReference>
<feature type="domain" description="UPF0033" evidence="2">
    <location>
        <begin position="4"/>
        <end position="28"/>
    </location>
</feature>
<accession>A0A521ACT0</accession>
<organism evidence="3 4">
    <name type="scientific">Balnearium lithotrophicum</name>
    <dbReference type="NCBI Taxonomy" id="223788"/>
    <lineage>
        <taxon>Bacteria</taxon>
        <taxon>Pseudomonadati</taxon>
        <taxon>Aquificota</taxon>
        <taxon>Aquificia</taxon>
        <taxon>Desulfurobacteriales</taxon>
        <taxon>Desulfurobacteriaceae</taxon>
        <taxon>Balnearium</taxon>
    </lineage>
</organism>
<evidence type="ECO:0000259" key="2">
    <source>
        <dbReference type="PROSITE" id="PS01148"/>
    </source>
</evidence>
<dbReference type="PANTHER" id="PTHR33279">
    <property type="entry name" value="SULFUR CARRIER PROTEIN YEDF-RELATED"/>
    <property type="match status" value="1"/>
</dbReference>
<proteinExistence type="inferred from homology"/>
<evidence type="ECO:0000313" key="4">
    <source>
        <dbReference type="Proteomes" id="UP000317315"/>
    </source>
</evidence>
<comment type="similarity">
    <text evidence="1">Belongs to the sulfur carrier protein TusA family.</text>
</comment>
<sequence length="199" mass="21968">MNVVNCKGLACPVPVLKTKEALEEIESGTIEVIVDNRASRENVKRFAEKAGCKVKVEEKDGEYHIFITKGEKTVSESQVEKKEEEKRKEVVVLVASTHVGENEELGKILMKGFFNTFLNADSMPSKIILINTAVRFACKGEDKEILGALKELSKRGVEIICCGTCLNYFNLLDDLEVGVASNAYDVVQALVNADSVIRL</sequence>
<evidence type="ECO:0000256" key="1">
    <source>
        <dbReference type="ARBA" id="ARBA00008984"/>
    </source>
</evidence>
<dbReference type="SUPFAM" id="SSF64307">
    <property type="entry name" value="SirA-like"/>
    <property type="match status" value="1"/>
</dbReference>
<dbReference type="InterPro" id="IPR001455">
    <property type="entry name" value="TusA-like"/>
</dbReference>
<dbReference type="CDD" id="cd03421">
    <property type="entry name" value="SirA_like_N"/>
    <property type="match status" value="1"/>
</dbReference>
<dbReference type="EMBL" id="FXTM01000001">
    <property type="protein sequence ID" value="SMO32634.1"/>
    <property type="molecule type" value="Genomic_DNA"/>
</dbReference>
<dbReference type="Pfam" id="PF01206">
    <property type="entry name" value="TusA"/>
    <property type="match status" value="1"/>
</dbReference>
<dbReference type="InterPro" id="IPR003787">
    <property type="entry name" value="Sulphur_relay_DsrE/F-like"/>
</dbReference>
<dbReference type="NCBIfam" id="TIGR03527">
    <property type="entry name" value="selenium_YedF"/>
    <property type="match status" value="1"/>
</dbReference>
<dbReference type="InterPro" id="IPR027396">
    <property type="entry name" value="DsrEFH-like"/>
</dbReference>